<dbReference type="Proteomes" id="UP000092665">
    <property type="component" value="Unassembled WGS sequence"/>
</dbReference>
<gene>
    <name evidence="2" type="ORF">Phpb_00608</name>
</gene>
<accession>A0A1B8YLU1</accession>
<dbReference type="PATRIC" id="fig|29488.15.peg.673"/>
<evidence type="ECO:0000313" key="3">
    <source>
        <dbReference type="Proteomes" id="UP000092665"/>
    </source>
</evidence>
<evidence type="ECO:0000313" key="2">
    <source>
        <dbReference type="EMBL" id="OCA56109.1"/>
    </source>
</evidence>
<reference evidence="3" key="1">
    <citation type="submission" date="2015-11" db="EMBL/GenBank/DDBJ databases">
        <authorList>
            <person name="Tobias N.J."/>
            <person name="Mishra B."/>
            <person name="Gupta D.K."/>
            <person name="Thines M."/>
            <person name="Stinear T.P."/>
            <person name="Bode H.B."/>
        </authorList>
    </citation>
    <scope>NUCLEOTIDE SEQUENCE [LARGE SCALE GENOMIC DNA]</scope>
    <source>
        <strain evidence="3">PB45.5</strain>
    </source>
</reference>
<dbReference type="EMBL" id="LOIC01000018">
    <property type="protein sequence ID" value="OCA56109.1"/>
    <property type="molecule type" value="Genomic_DNA"/>
</dbReference>
<dbReference type="AlphaFoldDB" id="A0A1B8YLU1"/>
<dbReference type="InterPro" id="IPR053171">
    <property type="entry name" value="Viral_Tip_Attach_Protein"/>
</dbReference>
<proteinExistence type="predicted"/>
<keyword evidence="3" id="KW-1185">Reference proteome</keyword>
<dbReference type="RefSeq" id="WP_165603263.1">
    <property type="nucleotide sequence ID" value="NZ_CAWMQN010000018.1"/>
</dbReference>
<protein>
    <submittedName>
        <fullName evidence="2">Uncharacterized protein</fullName>
    </submittedName>
</protein>
<dbReference type="PANTHER" id="PTHR36251">
    <property type="entry name" value="FELS-1 PROPHAGE HOST SPECIFICITY PROTEIN-RELATED"/>
    <property type="match status" value="1"/>
</dbReference>
<dbReference type="PANTHER" id="PTHR36251:SF2">
    <property type="entry name" value="GIFSY-2 PROPHAGE HOST SPECIFICITY PROTEIN J, PHAGE LAMBDA"/>
    <property type="match status" value="1"/>
</dbReference>
<comment type="caution">
    <text evidence="2">The sequence shown here is derived from an EMBL/GenBank/DDBJ whole genome shotgun (WGS) entry which is preliminary data.</text>
</comment>
<feature type="region of interest" description="Disordered" evidence="1">
    <location>
        <begin position="1"/>
        <end position="22"/>
    </location>
</feature>
<organism evidence="2 3">
    <name type="scientific">Photorhabdus namnaonensis</name>
    <dbReference type="NCBI Taxonomy" id="1851568"/>
    <lineage>
        <taxon>Bacteria</taxon>
        <taxon>Pseudomonadati</taxon>
        <taxon>Pseudomonadota</taxon>
        <taxon>Gammaproteobacteria</taxon>
        <taxon>Enterobacterales</taxon>
        <taxon>Morganellaceae</taxon>
        <taxon>Photorhabdus</taxon>
    </lineage>
</organism>
<evidence type="ECO:0000256" key="1">
    <source>
        <dbReference type="SAM" id="MobiDB-lite"/>
    </source>
</evidence>
<name>A0A1B8YLU1_9GAMM</name>
<sequence>MAKVIKGQKGGGGKQRTPIEAPDSIQSISKAKLLIALGEGEFAGGLDGTNIYYRNN</sequence>